<evidence type="ECO:0000256" key="3">
    <source>
        <dbReference type="SAM" id="SignalP"/>
    </source>
</evidence>
<name>A0A9P0BMB2_CHRIL</name>
<keyword evidence="2" id="KW-0472">Membrane</keyword>
<proteinExistence type="predicted"/>
<dbReference type="PANTHER" id="PTHR16502">
    <property type="entry name" value="KERATINOCYTE-ASSOCIATED TRANSMEMBRANE PROTEIN 2"/>
    <property type="match status" value="1"/>
</dbReference>
<reference evidence="4" key="1">
    <citation type="submission" date="2021-12" db="EMBL/GenBank/DDBJ databases">
        <authorList>
            <person name="King R."/>
        </authorList>
    </citation>
    <scope>NUCLEOTIDE SEQUENCE</scope>
</reference>
<feature type="signal peptide" evidence="3">
    <location>
        <begin position="1"/>
        <end position="19"/>
    </location>
</feature>
<feature type="compositionally biased region" description="Acidic residues" evidence="1">
    <location>
        <begin position="349"/>
        <end position="371"/>
    </location>
</feature>
<evidence type="ECO:0000256" key="2">
    <source>
        <dbReference type="SAM" id="Phobius"/>
    </source>
</evidence>
<feature type="region of interest" description="Disordered" evidence="1">
    <location>
        <begin position="251"/>
        <end position="372"/>
    </location>
</feature>
<feature type="chain" id="PRO_5040226173" evidence="3">
    <location>
        <begin position="20"/>
        <end position="493"/>
    </location>
</feature>
<evidence type="ECO:0000313" key="4">
    <source>
        <dbReference type="EMBL" id="CAH0583097.1"/>
    </source>
</evidence>
<dbReference type="AlphaFoldDB" id="A0A9P0BMB2"/>
<organism evidence="4 5">
    <name type="scientific">Chrysodeixis includens</name>
    <name type="common">Soybean looper</name>
    <name type="synonym">Pseudoplusia includens</name>
    <dbReference type="NCBI Taxonomy" id="689277"/>
    <lineage>
        <taxon>Eukaryota</taxon>
        <taxon>Metazoa</taxon>
        <taxon>Ecdysozoa</taxon>
        <taxon>Arthropoda</taxon>
        <taxon>Hexapoda</taxon>
        <taxon>Insecta</taxon>
        <taxon>Pterygota</taxon>
        <taxon>Neoptera</taxon>
        <taxon>Endopterygota</taxon>
        <taxon>Lepidoptera</taxon>
        <taxon>Glossata</taxon>
        <taxon>Ditrysia</taxon>
        <taxon>Noctuoidea</taxon>
        <taxon>Noctuidae</taxon>
        <taxon>Plusiinae</taxon>
        <taxon>Chrysodeixis</taxon>
    </lineage>
</organism>
<sequence length="493" mass="53846">MFQYLLAFLLINSCYQSLGVPLPATTPNNLLSKSLLKLAGVCENAFLASQLKSKIKDCAVFVPPYSKKQFQCLIFYDINMQLCSAVANNKLTLNDDYLVKVNEKQDINNVCTLAKDWVFTNITDYENYKVTAENSFKLPASCGDICGVDDALSEANYYCKYYMLGIDMLKTQLSTTANQANNNVAAPVNVPDPDANAKADIPVPVNSNPINPQDINTHKLQGQIQQTEPGVAHTSAVKEEGPVANVASVKSDAAVPSTPQQTSSVVAADDLSKNEDADVNVEREDDPSIPVPDNVIANANANKSTVSTGKKPVEAKDEVVPEAGKDLPVNAEQKEAVLDNPKPKGIGGDTDDYADSEGNDNVGDDDGEDTGLEIQKPEQDVAQNTFSKNKLIVPAPEDDAPQKEYFPNTIPDGFTEDSDHFFPFFMTSVVLMVLLYVLYHNKSKVSKVFFGLILEGRQSGRRRNSRGHSYRRLDTLEQAMNTNTAAPPSKIIY</sequence>
<feature type="compositionally biased region" description="Basic and acidic residues" evidence="1">
    <location>
        <begin position="311"/>
        <end position="325"/>
    </location>
</feature>
<feature type="compositionally biased region" description="Polar residues" evidence="1">
    <location>
        <begin position="297"/>
        <end position="308"/>
    </location>
</feature>
<keyword evidence="3" id="KW-0732">Signal</keyword>
<evidence type="ECO:0000256" key="1">
    <source>
        <dbReference type="SAM" id="MobiDB-lite"/>
    </source>
</evidence>
<feature type="compositionally biased region" description="Basic and acidic residues" evidence="1">
    <location>
        <begin position="270"/>
        <end position="282"/>
    </location>
</feature>
<dbReference type="EMBL" id="LR824015">
    <property type="protein sequence ID" value="CAH0583097.1"/>
    <property type="molecule type" value="Genomic_DNA"/>
</dbReference>
<protein>
    <submittedName>
        <fullName evidence="4">Uncharacterized protein</fullName>
    </submittedName>
</protein>
<keyword evidence="5" id="KW-1185">Reference proteome</keyword>
<dbReference type="InterPro" id="IPR037645">
    <property type="entry name" value="KCT2"/>
</dbReference>
<keyword evidence="2" id="KW-1133">Transmembrane helix</keyword>
<gene>
    <name evidence="4" type="ORF">CINC_LOCUS2094</name>
</gene>
<keyword evidence="2" id="KW-0812">Transmembrane</keyword>
<feature type="transmembrane region" description="Helical" evidence="2">
    <location>
        <begin position="421"/>
        <end position="439"/>
    </location>
</feature>
<dbReference type="Proteomes" id="UP001154114">
    <property type="component" value="Chromosome 12"/>
</dbReference>
<evidence type="ECO:0000313" key="5">
    <source>
        <dbReference type="Proteomes" id="UP001154114"/>
    </source>
</evidence>
<dbReference type="OrthoDB" id="5846619at2759"/>
<accession>A0A9P0BMB2</accession>
<dbReference type="PANTHER" id="PTHR16502:SF0">
    <property type="entry name" value="KERATINOCYTE-ASSOCIATED TRANSMEMBRANE PROTEIN 2"/>
    <property type="match status" value="1"/>
</dbReference>